<proteinExistence type="predicted"/>
<dbReference type="PANTHER" id="PTHR47186:SF3">
    <property type="entry name" value="OS09G0267800 PROTEIN"/>
    <property type="match status" value="1"/>
</dbReference>
<accession>A0A2U1M099</accession>
<dbReference type="Pfam" id="PF13855">
    <property type="entry name" value="LRR_8"/>
    <property type="match status" value="1"/>
</dbReference>
<protein>
    <submittedName>
        <fullName evidence="1">NB-ARC domains-containing protein</fullName>
    </submittedName>
</protein>
<evidence type="ECO:0000313" key="1">
    <source>
        <dbReference type="EMBL" id="PWA54671.1"/>
    </source>
</evidence>
<dbReference type="Gene3D" id="3.80.10.10">
    <property type="entry name" value="Ribonuclease Inhibitor"/>
    <property type="match status" value="2"/>
</dbReference>
<dbReference type="EMBL" id="PKPP01006996">
    <property type="protein sequence ID" value="PWA54671.1"/>
    <property type="molecule type" value="Genomic_DNA"/>
</dbReference>
<name>A0A2U1M099_ARTAN</name>
<dbReference type="AlphaFoldDB" id="A0A2U1M099"/>
<sequence length="236" mass="27044">MTNLEELHLEGCEKLVKLHPSIRMLKRLVVLNMRDCKRLKKFLSELETDYFQILILSGCLKVDKLPKVLGKIKTLLELHIDRTSIAELPSFVPSLTNLESLSFGQHLNNRSRWWTSCPFRLLNKQQHPQRSVMSSLAGLHMLKSLNFSYCNLVQTPDAIGGLSHLEVLNLKGNNFTSFPVSFCQLPQLYKLELDGFKKLEVFSEHPPNLYYIGACDCTSLREMLGAFNHAVMINIR</sequence>
<organism evidence="1 2">
    <name type="scientific">Artemisia annua</name>
    <name type="common">Sweet wormwood</name>
    <dbReference type="NCBI Taxonomy" id="35608"/>
    <lineage>
        <taxon>Eukaryota</taxon>
        <taxon>Viridiplantae</taxon>
        <taxon>Streptophyta</taxon>
        <taxon>Embryophyta</taxon>
        <taxon>Tracheophyta</taxon>
        <taxon>Spermatophyta</taxon>
        <taxon>Magnoliopsida</taxon>
        <taxon>eudicotyledons</taxon>
        <taxon>Gunneridae</taxon>
        <taxon>Pentapetalae</taxon>
        <taxon>asterids</taxon>
        <taxon>campanulids</taxon>
        <taxon>Asterales</taxon>
        <taxon>Asteraceae</taxon>
        <taxon>Asteroideae</taxon>
        <taxon>Anthemideae</taxon>
        <taxon>Artemisiinae</taxon>
        <taxon>Artemisia</taxon>
    </lineage>
</organism>
<dbReference type="PANTHER" id="PTHR47186">
    <property type="entry name" value="LEUCINE-RICH REPEAT-CONTAINING PROTEIN 57"/>
    <property type="match status" value="1"/>
</dbReference>
<dbReference type="Proteomes" id="UP000245207">
    <property type="component" value="Unassembled WGS sequence"/>
</dbReference>
<comment type="caution">
    <text evidence="1">The sequence shown here is derived from an EMBL/GenBank/DDBJ whole genome shotgun (WGS) entry which is preliminary data.</text>
</comment>
<reference evidence="1 2" key="1">
    <citation type="journal article" date="2018" name="Mol. Plant">
        <title>The genome of Artemisia annua provides insight into the evolution of Asteraceae family and artemisinin biosynthesis.</title>
        <authorList>
            <person name="Shen Q."/>
            <person name="Zhang L."/>
            <person name="Liao Z."/>
            <person name="Wang S."/>
            <person name="Yan T."/>
            <person name="Shi P."/>
            <person name="Liu M."/>
            <person name="Fu X."/>
            <person name="Pan Q."/>
            <person name="Wang Y."/>
            <person name="Lv Z."/>
            <person name="Lu X."/>
            <person name="Zhang F."/>
            <person name="Jiang W."/>
            <person name="Ma Y."/>
            <person name="Chen M."/>
            <person name="Hao X."/>
            <person name="Li L."/>
            <person name="Tang Y."/>
            <person name="Lv G."/>
            <person name="Zhou Y."/>
            <person name="Sun X."/>
            <person name="Brodelius P.E."/>
            <person name="Rose J.K.C."/>
            <person name="Tang K."/>
        </authorList>
    </citation>
    <scope>NUCLEOTIDE SEQUENCE [LARGE SCALE GENOMIC DNA]</scope>
    <source>
        <strain evidence="2">cv. Huhao1</strain>
        <tissue evidence="1">Leaf</tissue>
    </source>
</reference>
<keyword evidence="2" id="KW-1185">Reference proteome</keyword>
<dbReference type="InterPro" id="IPR032675">
    <property type="entry name" value="LRR_dom_sf"/>
</dbReference>
<dbReference type="InterPro" id="IPR001611">
    <property type="entry name" value="Leu-rich_rpt"/>
</dbReference>
<dbReference type="SUPFAM" id="SSF52047">
    <property type="entry name" value="RNI-like"/>
    <property type="match status" value="1"/>
</dbReference>
<evidence type="ECO:0000313" key="2">
    <source>
        <dbReference type="Proteomes" id="UP000245207"/>
    </source>
</evidence>
<gene>
    <name evidence="1" type="ORF">CTI12_AA433690</name>
</gene>
<dbReference type="OrthoDB" id="994226at2759"/>